<dbReference type="RefSeq" id="XP_051361858.1">
    <property type="nucleotide sequence ID" value="XM_051506956.1"/>
</dbReference>
<evidence type="ECO:0000256" key="4">
    <source>
        <dbReference type="SAM" id="MobiDB-lite"/>
    </source>
</evidence>
<dbReference type="Proteomes" id="UP001055219">
    <property type="component" value="Unassembled WGS sequence"/>
</dbReference>
<proteinExistence type="inferred from homology"/>
<dbReference type="OrthoDB" id="423498at2759"/>
<dbReference type="EMBL" id="JAGIXG020000026">
    <property type="protein sequence ID" value="KAI6781002.1"/>
    <property type="molecule type" value="Genomic_DNA"/>
</dbReference>
<feature type="region of interest" description="Disordered" evidence="4">
    <location>
        <begin position="32"/>
        <end position="115"/>
    </location>
</feature>
<organism evidence="6 7">
    <name type="scientific">Emericellopsis cladophorae</name>
    <dbReference type="NCBI Taxonomy" id="2686198"/>
    <lineage>
        <taxon>Eukaryota</taxon>
        <taxon>Fungi</taxon>
        <taxon>Dikarya</taxon>
        <taxon>Ascomycota</taxon>
        <taxon>Pezizomycotina</taxon>
        <taxon>Sordariomycetes</taxon>
        <taxon>Hypocreomycetidae</taxon>
        <taxon>Hypocreales</taxon>
        <taxon>Bionectriaceae</taxon>
        <taxon>Emericellopsis</taxon>
    </lineage>
</organism>
<feature type="compositionally biased region" description="Basic and acidic residues" evidence="4">
    <location>
        <begin position="69"/>
        <end position="83"/>
    </location>
</feature>
<dbReference type="Pfam" id="PF08450">
    <property type="entry name" value="SGL"/>
    <property type="match status" value="1"/>
</dbReference>
<dbReference type="InterPro" id="IPR011042">
    <property type="entry name" value="6-blade_b-propeller_TolB-like"/>
</dbReference>
<feature type="active site" description="Proton donor/acceptor" evidence="2">
    <location>
        <position position="323"/>
    </location>
</feature>
<evidence type="ECO:0000313" key="7">
    <source>
        <dbReference type="Proteomes" id="UP001055219"/>
    </source>
</evidence>
<dbReference type="PANTHER" id="PTHR10907">
    <property type="entry name" value="REGUCALCIN"/>
    <property type="match status" value="1"/>
</dbReference>
<dbReference type="SUPFAM" id="SSF63829">
    <property type="entry name" value="Calcium-dependent phosphotriesterase"/>
    <property type="match status" value="1"/>
</dbReference>
<feature type="binding site" evidence="3">
    <location>
        <position position="272"/>
    </location>
    <ligand>
        <name>a divalent metal cation</name>
        <dbReference type="ChEBI" id="CHEBI:60240"/>
    </ligand>
</feature>
<keyword evidence="3" id="KW-0479">Metal-binding</keyword>
<dbReference type="InterPro" id="IPR013658">
    <property type="entry name" value="SGL"/>
</dbReference>
<feature type="binding site" evidence="3">
    <location>
        <position position="323"/>
    </location>
    <ligand>
        <name>a divalent metal cation</name>
        <dbReference type="ChEBI" id="CHEBI:60240"/>
    </ligand>
</feature>
<dbReference type="Gene3D" id="2.120.10.30">
    <property type="entry name" value="TolB, C-terminal domain"/>
    <property type="match status" value="1"/>
</dbReference>
<reference evidence="6" key="2">
    <citation type="submission" date="2022-07" db="EMBL/GenBank/DDBJ databases">
        <authorList>
            <person name="Goncalves M.F.M."/>
            <person name="Hilario S."/>
            <person name="Van De Peer Y."/>
            <person name="Esteves A.C."/>
            <person name="Alves A."/>
        </authorList>
    </citation>
    <scope>NUCLEOTIDE SEQUENCE</scope>
    <source>
        <strain evidence="6">MUM 19.33</strain>
    </source>
</reference>
<comment type="caution">
    <text evidence="6">The sequence shown here is derived from an EMBL/GenBank/DDBJ whole genome shotgun (WGS) entry which is preliminary data.</text>
</comment>
<dbReference type="InterPro" id="IPR005511">
    <property type="entry name" value="SMP-30"/>
</dbReference>
<feature type="compositionally biased region" description="Basic and acidic residues" evidence="4">
    <location>
        <begin position="101"/>
        <end position="115"/>
    </location>
</feature>
<name>A0A9P9Y006_9HYPO</name>
<dbReference type="GO" id="GO:0005509">
    <property type="term" value="F:calcium ion binding"/>
    <property type="evidence" value="ECO:0007669"/>
    <property type="project" value="TreeGrafter"/>
</dbReference>
<evidence type="ECO:0000256" key="1">
    <source>
        <dbReference type="ARBA" id="ARBA00008853"/>
    </source>
</evidence>
<comment type="cofactor">
    <cofactor evidence="3">
        <name>Zn(2+)</name>
        <dbReference type="ChEBI" id="CHEBI:29105"/>
    </cofactor>
    <text evidence="3">Binds 1 divalent metal cation per subunit.</text>
</comment>
<gene>
    <name evidence="6" type="ORF">J7T54_003144</name>
</gene>
<feature type="binding site" evidence="3">
    <location>
        <position position="221"/>
    </location>
    <ligand>
        <name>substrate</name>
    </ligand>
</feature>
<feature type="binding site" evidence="3">
    <location>
        <position position="127"/>
    </location>
    <ligand>
        <name>a divalent metal cation</name>
        <dbReference type="ChEBI" id="CHEBI:60240"/>
    </ligand>
</feature>
<dbReference type="GeneID" id="75829649"/>
<evidence type="ECO:0000313" key="6">
    <source>
        <dbReference type="EMBL" id="KAI6781002.1"/>
    </source>
</evidence>
<dbReference type="GO" id="GO:0004341">
    <property type="term" value="F:gluconolactonase activity"/>
    <property type="evidence" value="ECO:0007669"/>
    <property type="project" value="TreeGrafter"/>
</dbReference>
<feature type="binding site" evidence="3">
    <location>
        <position position="223"/>
    </location>
    <ligand>
        <name>substrate</name>
    </ligand>
</feature>
<accession>A0A9P9Y006</accession>
<dbReference type="PANTHER" id="PTHR10907:SF47">
    <property type="entry name" value="REGUCALCIN"/>
    <property type="match status" value="1"/>
</dbReference>
<feature type="domain" description="SMP-30/Gluconolactonase/LRE-like region" evidence="5">
    <location>
        <begin position="125"/>
        <end position="377"/>
    </location>
</feature>
<sequence length="415" mass="45954">MTPLRFLARASPRTVAFARPFSTNFVSRFPYKDSQDRESLRPRAQEGSRSTSDDDVANNPDAAFNPHKTRPETEMKAAEESRGDGASPLEASGANQSFNKPRGDEKSPHDRGLGKEPFIDVQCGLGEGPYWERQANVLRFVDIVSGDVYRVNLSEGPSSLRKFKYDQIVTVTADIEGQPDSFIFGGKTGVGIAKKDSSDSRIITEFWSDEEKIDGKNERMRANDGGVDDQGRFWVGTMCDPEVTEVKAMGAIFRIDLDGKLNRILSGLTCPNGMSWSKDGKHMHVTDTPTKAIHKYDFDQVSGSLRNKSTLYDIKHEGAMGADGHALDEEDNIWAALWGTGKVVRINPQGEVTAEVKVPVRTPTAVAFCGEDIYITSEKEPEPDKYPDSAKWSGMVFKCYVGVKRRELPLCKVKA</sequence>
<reference evidence="6" key="1">
    <citation type="journal article" date="2021" name="J Fungi (Basel)">
        <title>Genomic and Metabolomic Analyses of the Marine Fungus Emericellopsis cladophorae: Insights into Saltwater Adaptability Mechanisms and Its Biosynthetic Potential.</title>
        <authorList>
            <person name="Goncalves M.F.M."/>
            <person name="Hilario S."/>
            <person name="Van de Peer Y."/>
            <person name="Esteves A.C."/>
            <person name="Alves A."/>
        </authorList>
    </citation>
    <scope>NUCLEOTIDE SEQUENCE</scope>
    <source>
        <strain evidence="6">MUM 19.33</strain>
    </source>
</reference>
<dbReference type="AlphaFoldDB" id="A0A9P9Y006"/>
<comment type="similarity">
    <text evidence="1">Belongs to the SMP-30/CGR1 family.</text>
</comment>
<keyword evidence="3" id="KW-0862">Zinc</keyword>
<evidence type="ECO:0000256" key="2">
    <source>
        <dbReference type="PIRSR" id="PIRSR605511-1"/>
    </source>
</evidence>
<feature type="compositionally biased region" description="Basic and acidic residues" evidence="4">
    <location>
        <begin position="32"/>
        <end position="46"/>
    </location>
</feature>
<evidence type="ECO:0000259" key="5">
    <source>
        <dbReference type="Pfam" id="PF08450"/>
    </source>
</evidence>
<keyword evidence="7" id="KW-1185">Reference proteome</keyword>
<dbReference type="PRINTS" id="PR01790">
    <property type="entry name" value="SMP30FAMILY"/>
</dbReference>
<evidence type="ECO:0000256" key="3">
    <source>
        <dbReference type="PIRSR" id="PIRSR605511-2"/>
    </source>
</evidence>
<protein>
    <recommendedName>
        <fullName evidence="5">SMP-30/Gluconolactonase/LRE-like region domain-containing protein</fullName>
    </recommendedName>
</protein>